<evidence type="ECO:0000313" key="3">
    <source>
        <dbReference type="EMBL" id="SLM29950.1"/>
    </source>
</evidence>
<dbReference type="InterPro" id="IPR042095">
    <property type="entry name" value="SUMF_sf"/>
</dbReference>
<dbReference type="PANTHER" id="PTHR23150">
    <property type="entry name" value="SULFATASE MODIFYING FACTOR 1, 2"/>
    <property type="match status" value="1"/>
</dbReference>
<dbReference type="GO" id="GO:0005509">
    <property type="term" value="F:calcium ion binding"/>
    <property type="evidence" value="ECO:0007669"/>
    <property type="project" value="InterPro"/>
</dbReference>
<dbReference type="Gene3D" id="2.40.10.10">
    <property type="entry name" value="Trypsin-like serine proteases"/>
    <property type="match status" value="3"/>
</dbReference>
<dbReference type="Pfam" id="PF03781">
    <property type="entry name" value="FGE-sulfatase"/>
    <property type="match status" value="1"/>
</dbReference>
<dbReference type="Pfam" id="PF13365">
    <property type="entry name" value="Trypsin_2"/>
    <property type="match status" value="1"/>
</dbReference>
<feature type="domain" description="Sulfatase-modifying factor enzyme-like" evidence="2">
    <location>
        <begin position="1238"/>
        <end position="1474"/>
    </location>
</feature>
<organism evidence="3 4">
    <name type="scientific">Desulfamplus magnetovallimortis</name>
    <dbReference type="NCBI Taxonomy" id="1246637"/>
    <lineage>
        <taxon>Bacteria</taxon>
        <taxon>Pseudomonadati</taxon>
        <taxon>Thermodesulfobacteriota</taxon>
        <taxon>Desulfobacteria</taxon>
        <taxon>Desulfobacterales</taxon>
        <taxon>Desulfobacteraceae</taxon>
        <taxon>Desulfamplus</taxon>
    </lineage>
</organism>
<name>A0A1W1HBU3_9BACT</name>
<dbReference type="SUPFAM" id="SSF49299">
    <property type="entry name" value="PKD domain"/>
    <property type="match status" value="1"/>
</dbReference>
<keyword evidence="1" id="KW-0732">Signal</keyword>
<dbReference type="Gene3D" id="4.10.1080.10">
    <property type="entry name" value="TSP type-3 repeat"/>
    <property type="match status" value="1"/>
</dbReference>
<dbReference type="SUPFAM" id="SSF50494">
    <property type="entry name" value="Trypsin-like serine proteases"/>
    <property type="match status" value="1"/>
</dbReference>
<accession>A0A1W1HBU3</accession>
<dbReference type="SUPFAM" id="SSF56436">
    <property type="entry name" value="C-type lectin-like"/>
    <property type="match status" value="1"/>
</dbReference>
<dbReference type="EMBL" id="FWEV01000117">
    <property type="protein sequence ID" value="SLM29950.1"/>
    <property type="molecule type" value="Genomic_DNA"/>
</dbReference>
<dbReference type="STRING" id="1246637.MTBBW1_2030040"/>
<evidence type="ECO:0000256" key="1">
    <source>
        <dbReference type="SAM" id="SignalP"/>
    </source>
</evidence>
<dbReference type="InterPro" id="IPR009003">
    <property type="entry name" value="Peptidase_S1_PA"/>
</dbReference>
<dbReference type="SUPFAM" id="SSF103647">
    <property type="entry name" value="TSP type-3 repeat"/>
    <property type="match status" value="1"/>
</dbReference>
<proteinExistence type="predicted"/>
<keyword evidence="4" id="KW-1185">Reference proteome</keyword>
<dbReference type="InterPro" id="IPR043504">
    <property type="entry name" value="Peptidase_S1_PA_chymotrypsin"/>
</dbReference>
<gene>
    <name evidence="3" type="ORF">MTBBW1_2030040</name>
</gene>
<dbReference type="RefSeq" id="WP_080807132.1">
    <property type="nucleotide sequence ID" value="NZ_LT828556.1"/>
</dbReference>
<feature type="chain" id="PRO_5010694298" description="Sulfatase-modifying factor enzyme-like domain-containing protein" evidence="1">
    <location>
        <begin position="24"/>
        <end position="1480"/>
    </location>
</feature>
<dbReference type="Gene3D" id="3.90.1580.10">
    <property type="entry name" value="paralog of FGE (formylglycine-generating enzyme)"/>
    <property type="match status" value="1"/>
</dbReference>
<dbReference type="InterPro" id="IPR051043">
    <property type="entry name" value="Sulfatase_Mod_Factor_Kinase"/>
</dbReference>
<dbReference type="InterPro" id="IPR005532">
    <property type="entry name" value="SUMF_dom"/>
</dbReference>
<dbReference type="PANTHER" id="PTHR23150:SF19">
    <property type="entry name" value="FORMYLGLYCINE-GENERATING ENZYME"/>
    <property type="match status" value="1"/>
</dbReference>
<feature type="signal peptide" evidence="1">
    <location>
        <begin position="1"/>
        <end position="23"/>
    </location>
</feature>
<evidence type="ECO:0000259" key="2">
    <source>
        <dbReference type="Pfam" id="PF03781"/>
    </source>
</evidence>
<dbReference type="GO" id="GO:0120147">
    <property type="term" value="F:formylglycine-generating oxidase activity"/>
    <property type="evidence" value="ECO:0007669"/>
    <property type="project" value="TreeGrafter"/>
</dbReference>
<dbReference type="OrthoDB" id="9768004at2"/>
<dbReference type="Proteomes" id="UP000191931">
    <property type="component" value="Unassembled WGS sequence"/>
</dbReference>
<dbReference type="InterPro" id="IPR016187">
    <property type="entry name" value="CTDL_fold"/>
</dbReference>
<evidence type="ECO:0000313" key="4">
    <source>
        <dbReference type="Proteomes" id="UP000191931"/>
    </source>
</evidence>
<dbReference type="InterPro" id="IPR028974">
    <property type="entry name" value="TSP_type-3_rpt"/>
</dbReference>
<dbReference type="InterPro" id="IPR035986">
    <property type="entry name" value="PKD_dom_sf"/>
</dbReference>
<sequence>MNKKKYIPFLFIIIVFQFSHLKAAMQNITCINHTFNDKPIFRIFGGTEDNGTGFFISPNGHLLTNQHVIDAIDMPGTGDLWKPEIGEIITLNYTHKTVNCDDISYCEEGNHTYVENYGDAYVQFKVIALGDPNYTYLDNCECGEPNEFETFEKFTECINTHCNESTHSRDYALLQIINPKDLLELDSFGYLSLSRSANVDIGDTLHWAGVPAICEIDNNDNVMQTDQGYVTDISVFNNTAVIFSAHSQGGASGSPIFKADNVVALLHAASTDNTSRGILISSLIDSIEGYLKPTIPIITIDGKKVTEEDFSNGIVLNDGVEIEAFSKDDHGIKSFQFYYNDLNQMVGGAAIEFDDDDIQTSAEATVIWDIEIKPDVCKESGNLVIAATDDDGNSTDVKIPVIIENSPIITINSEPSTININSPFSITGDLKDSNGVGISNAAISGHLTGYELRDTTDSNGSYTLEFDTVSYPVSEPGTYDIVVLYQSEDDCLTTARKKITAVNPEEGYNLSITSFTTDASSGIAPGDTFSLNANFENKGNEEQNLNVNWYVYPPNSGTPYDSSINNNYGTISPNFFDTESKNFTLSSNAQEGQWSASVFINTDKDEDGSDNYASLRFYVGENIGSATTYNYSNGAQSKDSIPVVQDYHGHDIEVVTVADSTSNCSAQFIIDGSNYLLKPGDIVEKDSGRFLFLFDSCIPEFEQQGADVAYFNVLSYSNNVPFSVSPQKTKVRPGDEVIFNINKNPKNVKVVEQYKDGDTVKNWDWDDRKINDDNYEIYAKLPTNTTPKNYTCFLKFKIYDSNTETYVYYAQKIQFTVVAAEEPHDIAVDKITPSTGQIYISGKNISISSQITAANNYIEFPDATLIINGPDNYSYKDTLFPTISGTQTILFQDWNTTTLKEGDYTLTVNISITEDSNSNNNSKSSTITLSAPENLLPIADNRDTYFGIINDPIIFDASNSFDFDGNIVLYEWDWNNDGRFDDSTSNDTISHTWTAPYSGVVILKITDNNGGTNTDQALVEIVPCSDSDNDTICDEVDNCLLTPNTDQSDSNNNGIGNACEKCIDIDADTVCDDIDNCPNTPNQDQLDSDANGIGDACEISSDIVLTNTSPDTTITQGQSIKVYGTSGSNHISLESGAEAQLLNFPGNNRITFGADSTAFTVSRSGATVIFEGNDGTYLKMPATRTEQTIEFSDSTLVLRIAYDQVMLGWQVIRTTPSAIDLTAEPPEDTFTNKLGMNFILIQPGTFQMGSPTNEPGRETNETQHSVTLTEFFYIQTTEITVGQWQSVMGYNPPFINNCGSDCPVERVSWDQAQEFITTLNALGEGAYSLPTEAQWEYSARAGSTTAFTNGTIINSQNNCLNDANLDTIGWYCGNTGGLPSMTLMEHYSTSQPVARKESNAWGLYDMHGNVWEWCQDWYGNYSITSAIDPEGPSSGSFHVIRGGGWDSSPKYCRSAYRYDNAIGLKFLNTGFRLVLNPIDQ</sequence>
<reference evidence="3 4" key="1">
    <citation type="submission" date="2017-03" db="EMBL/GenBank/DDBJ databases">
        <authorList>
            <person name="Afonso C.L."/>
            <person name="Miller P.J."/>
            <person name="Scott M.A."/>
            <person name="Spackman E."/>
            <person name="Goraichik I."/>
            <person name="Dimitrov K.M."/>
            <person name="Suarez D.L."/>
            <person name="Swayne D.E."/>
        </authorList>
    </citation>
    <scope>NUCLEOTIDE SEQUENCE [LARGE SCALE GENOMIC DNA]</scope>
    <source>
        <strain evidence="3">PRJEB14757</strain>
    </source>
</reference>
<protein>
    <recommendedName>
        <fullName evidence="2">Sulfatase-modifying factor enzyme-like domain-containing protein</fullName>
    </recommendedName>
</protein>